<evidence type="ECO:0008006" key="4">
    <source>
        <dbReference type="Google" id="ProtNLM"/>
    </source>
</evidence>
<dbReference type="Proteomes" id="UP000681290">
    <property type="component" value="Unassembled WGS sequence"/>
</dbReference>
<dbReference type="InterPro" id="IPR048146">
    <property type="entry name" value="RAxF_45-like"/>
</dbReference>
<reference evidence="2 3" key="1">
    <citation type="submission" date="2021-03" db="EMBL/GenBank/DDBJ databases">
        <title>Antimicrobial resistance genes in bacteria isolated from Japanese honey, and their potential for conferring macrolide and lincosamide resistance in the American foulbrood pathogen Paenibacillus larvae.</title>
        <authorList>
            <person name="Okamoto M."/>
            <person name="Kumagai M."/>
            <person name="Kanamori H."/>
            <person name="Takamatsu D."/>
        </authorList>
    </citation>
    <scope>NUCLEOTIDE SEQUENCE [LARGE SCALE GENOMIC DNA]</scope>
    <source>
        <strain evidence="2 3">J15TS10</strain>
    </source>
</reference>
<keyword evidence="3" id="KW-1185">Reference proteome</keyword>
<evidence type="ECO:0000256" key="1">
    <source>
        <dbReference type="SAM" id="Phobius"/>
    </source>
</evidence>
<gene>
    <name evidence="2" type="ORF">J15TS10_25500</name>
</gene>
<feature type="transmembrane region" description="Helical" evidence="1">
    <location>
        <begin position="12"/>
        <end position="34"/>
    </location>
</feature>
<proteinExistence type="predicted"/>
<evidence type="ECO:0000313" key="2">
    <source>
        <dbReference type="EMBL" id="GIP58736.1"/>
    </source>
</evidence>
<sequence>MDRKLVWNRISQLPMALFGIFYGVAVNGISLSIFSYSISKLHLRNAAPTLT</sequence>
<dbReference type="EMBL" id="BOSM01000004">
    <property type="protein sequence ID" value="GIP58736.1"/>
    <property type="molecule type" value="Genomic_DNA"/>
</dbReference>
<dbReference type="NCBIfam" id="NF041642">
    <property type="entry name" value="RAxF_45"/>
    <property type="match status" value="1"/>
</dbReference>
<keyword evidence="1" id="KW-0812">Transmembrane</keyword>
<accession>A0ABQ4MS03</accession>
<organism evidence="2 3">
    <name type="scientific">Paenibacillus woosongensis</name>
    <dbReference type="NCBI Taxonomy" id="307580"/>
    <lineage>
        <taxon>Bacteria</taxon>
        <taxon>Bacillati</taxon>
        <taxon>Bacillota</taxon>
        <taxon>Bacilli</taxon>
        <taxon>Bacillales</taxon>
        <taxon>Paenibacillaceae</taxon>
        <taxon>Paenibacillus</taxon>
    </lineage>
</organism>
<comment type="caution">
    <text evidence="2">The sequence shown here is derived from an EMBL/GenBank/DDBJ whole genome shotgun (WGS) entry which is preliminary data.</text>
</comment>
<dbReference type="RefSeq" id="WP_280530414.1">
    <property type="nucleotide sequence ID" value="NZ_BOSM01000004.1"/>
</dbReference>
<evidence type="ECO:0000313" key="3">
    <source>
        <dbReference type="Proteomes" id="UP000681290"/>
    </source>
</evidence>
<keyword evidence="1" id="KW-1133">Transmembrane helix</keyword>
<keyword evidence="1" id="KW-0472">Membrane</keyword>
<protein>
    <recommendedName>
        <fullName evidence="4">MFS transporter</fullName>
    </recommendedName>
</protein>
<name>A0ABQ4MS03_9BACL</name>